<dbReference type="AlphaFoldDB" id="A0A6J4NH60"/>
<feature type="domain" description="Pyrrolo-quinoline quinone repeat" evidence="2">
    <location>
        <begin position="113"/>
        <end position="350"/>
    </location>
</feature>
<dbReference type="Pfam" id="PF13360">
    <property type="entry name" value="PQQ_2"/>
    <property type="match status" value="1"/>
</dbReference>
<dbReference type="InterPro" id="IPR018391">
    <property type="entry name" value="PQQ_b-propeller_rpt"/>
</dbReference>
<evidence type="ECO:0000256" key="1">
    <source>
        <dbReference type="SAM" id="SignalP"/>
    </source>
</evidence>
<dbReference type="EMBL" id="CADCUU010000044">
    <property type="protein sequence ID" value="CAA9387957.1"/>
    <property type="molecule type" value="Genomic_DNA"/>
</dbReference>
<dbReference type="Gene3D" id="2.130.10.10">
    <property type="entry name" value="YVTN repeat-like/Quinoprotein amine dehydrogenase"/>
    <property type="match status" value="1"/>
</dbReference>
<name>A0A6J4NH60_9RHOB</name>
<gene>
    <name evidence="3" type="ORF">AVDCRST_MAG15-278</name>
</gene>
<organism evidence="3">
    <name type="scientific">uncultured Rubellimicrobium sp</name>
    <dbReference type="NCBI Taxonomy" id="543078"/>
    <lineage>
        <taxon>Bacteria</taxon>
        <taxon>Pseudomonadati</taxon>
        <taxon>Pseudomonadota</taxon>
        <taxon>Alphaproteobacteria</taxon>
        <taxon>Rhodobacterales</taxon>
        <taxon>Roseobacteraceae</taxon>
        <taxon>Rubellimicrobium</taxon>
        <taxon>environmental samples</taxon>
    </lineage>
</organism>
<dbReference type="InterPro" id="IPR011047">
    <property type="entry name" value="Quinoprotein_ADH-like_sf"/>
</dbReference>
<evidence type="ECO:0000313" key="3">
    <source>
        <dbReference type="EMBL" id="CAA9387957.1"/>
    </source>
</evidence>
<feature type="chain" id="PRO_5027005805" evidence="1">
    <location>
        <begin position="22"/>
        <end position="428"/>
    </location>
</feature>
<accession>A0A6J4NH60</accession>
<dbReference type="PROSITE" id="PS51257">
    <property type="entry name" value="PROKAR_LIPOPROTEIN"/>
    <property type="match status" value="1"/>
</dbReference>
<dbReference type="InterPro" id="IPR002372">
    <property type="entry name" value="PQQ_rpt_dom"/>
</dbReference>
<dbReference type="SMART" id="SM00564">
    <property type="entry name" value="PQQ"/>
    <property type="match status" value="6"/>
</dbReference>
<feature type="signal peptide" evidence="1">
    <location>
        <begin position="1"/>
        <end position="21"/>
    </location>
</feature>
<sequence>MRAPLRLTVLAALLLAGCGRAPDVILSGERLPLRETGGVLVAAPRGLALSAPQANADWTHRNGGPDHAPGHPALGGALQPLFSVQIGEGNSRGARITAEPVVAGGRLFTLDARATVQAFSTGGEVLWSQSVVPPDAVRPDASGGGLATDGATLYVSTGYGRLMALDAATGQPRWTQDLDAPGSSAPTVLGDLVLIVSRDSTAWALEADTGRIRWTVPGLASTATLAGGAGVAARGDVVILPHPSGEVRGVFPQGGLLRWTSIVAGTRQGSAAAFAATDIGGDPVLVGDTVYVGNVSGRTAALNADTGETLWSIAEGAVSPVWPEGDSLFLVNDLGQLLRVEAATGAVIWRADLPQAERRRGVTAFVGPILAGGRLIVGSSDNGLLQFDPATGAALGAVPLPAGAASAPVVAGATLYIITEDGRLNAFR</sequence>
<evidence type="ECO:0000259" key="2">
    <source>
        <dbReference type="Pfam" id="PF13360"/>
    </source>
</evidence>
<keyword evidence="1" id="KW-0732">Signal</keyword>
<protein>
    <submittedName>
        <fullName evidence="3">Outer membrane protein YfgL, lipoprotein component of the protein assembly complex (Forms a complex with YaeT, YfiO, and NlpB)</fullName>
    </submittedName>
</protein>
<keyword evidence="3" id="KW-0449">Lipoprotein</keyword>
<dbReference type="InterPro" id="IPR015943">
    <property type="entry name" value="WD40/YVTN_repeat-like_dom_sf"/>
</dbReference>
<dbReference type="PANTHER" id="PTHR34512">
    <property type="entry name" value="CELL SURFACE PROTEIN"/>
    <property type="match status" value="1"/>
</dbReference>
<dbReference type="SUPFAM" id="SSF50998">
    <property type="entry name" value="Quinoprotein alcohol dehydrogenase-like"/>
    <property type="match status" value="2"/>
</dbReference>
<reference evidence="3" key="1">
    <citation type="submission" date="2020-02" db="EMBL/GenBank/DDBJ databases">
        <authorList>
            <person name="Meier V. D."/>
        </authorList>
    </citation>
    <scope>NUCLEOTIDE SEQUENCE</scope>
    <source>
        <strain evidence="3">AVDCRST_MAG15</strain>
    </source>
</reference>
<dbReference type="PANTHER" id="PTHR34512:SF30">
    <property type="entry name" value="OUTER MEMBRANE PROTEIN ASSEMBLY FACTOR BAMB"/>
    <property type="match status" value="1"/>
</dbReference>
<proteinExistence type="predicted"/>